<evidence type="ECO:0000313" key="3">
    <source>
        <dbReference type="Proteomes" id="UP000678499"/>
    </source>
</evidence>
<evidence type="ECO:0000259" key="1">
    <source>
        <dbReference type="Pfam" id="PF03190"/>
    </source>
</evidence>
<dbReference type="Pfam" id="PF03190">
    <property type="entry name" value="Thioredox_DsbH"/>
    <property type="match status" value="1"/>
</dbReference>
<organism evidence="2">
    <name type="scientific">Notodromas monacha</name>
    <dbReference type="NCBI Taxonomy" id="399045"/>
    <lineage>
        <taxon>Eukaryota</taxon>
        <taxon>Metazoa</taxon>
        <taxon>Ecdysozoa</taxon>
        <taxon>Arthropoda</taxon>
        <taxon>Crustacea</taxon>
        <taxon>Oligostraca</taxon>
        <taxon>Ostracoda</taxon>
        <taxon>Podocopa</taxon>
        <taxon>Podocopida</taxon>
        <taxon>Cypridocopina</taxon>
        <taxon>Cypridoidea</taxon>
        <taxon>Cyprididae</taxon>
        <taxon>Notodromas</taxon>
    </lineage>
</organism>
<dbReference type="EMBL" id="CAJPEX010003042">
    <property type="protein sequence ID" value="CAG0921794.1"/>
    <property type="molecule type" value="Genomic_DNA"/>
</dbReference>
<dbReference type="InterPro" id="IPR008928">
    <property type="entry name" value="6-hairpin_glycosidase_sf"/>
</dbReference>
<gene>
    <name evidence="2" type="ORF">NMOB1V02_LOCUS9281</name>
</gene>
<dbReference type="InterPro" id="IPR004879">
    <property type="entry name" value="Ssp411-like_TRX"/>
</dbReference>
<dbReference type="EMBL" id="OA885079">
    <property type="protein sequence ID" value="CAD7281642.1"/>
    <property type="molecule type" value="Genomic_DNA"/>
</dbReference>
<evidence type="ECO:0000313" key="2">
    <source>
        <dbReference type="EMBL" id="CAD7281642.1"/>
    </source>
</evidence>
<dbReference type="InterPro" id="IPR012341">
    <property type="entry name" value="6hp_glycosidase-like_sf"/>
</dbReference>
<dbReference type="PANTHER" id="PTHR42899">
    <property type="entry name" value="SPERMATOGENESIS-ASSOCIATED PROTEIN 20"/>
    <property type="match status" value="1"/>
</dbReference>
<accession>A0A7R9BWP5</accession>
<dbReference type="Gene3D" id="3.40.30.10">
    <property type="entry name" value="Glutaredoxin"/>
    <property type="match status" value="1"/>
</dbReference>
<feature type="domain" description="Spermatogenesis-associated protein 20-like TRX" evidence="1">
    <location>
        <begin position="1"/>
        <end position="58"/>
    </location>
</feature>
<reference evidence="2" key="1">
    <citation type="submission" date="2020-11" db="EMBL/GenBank/DDBJ databases">
        <authorList>
            <person name="Tran Van P."/>
        </authorList>
    </citation>
    <scope>NUCLEOTIDE SEQUENCE</scope>
</reference>
<sequence>MSVWLTPDLKPVFGGTYFPPEGGFGRPGFRQLLEILGAKWNVREAELRATGENMYKALKKQEDFVGMGPGVIGLEDQDEVGLETTLIRLMFTLLESRYEEKFGGFGFAPKFPQPSLIDFLLAYASCYVKGKSHEYEAAVNMVSHTLTMMARGGIHDHIAQGFARYSTDDEWHVPHFEKMLYDQGQLAVSYCNAYLLTKDEFLAEIVRDILTYVGRDLNHPLGGFFSAEDADSYPTRDSKVKREGAFCVWTWDEIHDALGKETVNDSVSLAVIFCYLFDVKKGGNCDFEKDPHGELRNQNVLIMRTTPQLAAAKFDLSLPELSEVIERCKKILYERRQQRPKPHLDNKMIAGWNGLMISAFARAPELSEVIERCKKILYERRQQRPKPHLDNKMIAGWNGLMISAFARAGAVLADAGYVDRAVKAANFMRKYMCDDDGMLTRSVYAGEKAGETSQLANPIPAFASDYAFLIQGLLDLYEASLDERWMEWAYKLQEVMDKLFWDAALGGYFESREGDPNILIRLKEDQDGGEPTANSVAVKNLLRLHASLGEAAMLTRALRIFDAYKPRLRHMPMALPQMFTALIMSQVGMRQVVVQGPRGSPATNALIGAVFSASAPNKALVFIDNKTGSSGFIAKKLGLSVGGPATTNGGGGGNEDAVARAHVCVDQACSAPTSDPDELLKQLSARNI</sequence>
<dbReference type="OrthoDB" id="1923667at2759"/>
<dbReference type="AlphaFoldDB" id="A0A7R9BWP5"/>
<dbReference type="SUPFAM" id="SSF48208">
    <property type="entry name" value="Six-hairpin glycosidases"/>
    <property type="match status" value="2"/>
</dbReference>
<name>A0A7R9BWP5_9CRUS</name>
<dbReference type="Proteomes" id="UP000678499">
    <property type="component" value="Unassembled WGS sequence"/>
</dbReference>
<dbReference type="InterPro" id="IPR024705">
    <property type="entry name" value="Ssp411"/>
</dbReference>
<protein>
    <recommendedName>
        <fullName evidence="1">Spermatogenesis-associated protein 20-like TRX domain-containing protein</fullName>
    </recommendedName>
</protein>
<dbReference type="PANTHER" id="PTHR42899:SF1">
    <property type="entry name" value="SPERMATOGENESIS-ASSOCIATED PROTEIN 20"/>
    <property type="match status" value="1"/>
</dbReference>
<dbReference type="GO" id="GO:0005975">
    <property type="term" value="P:carbohydrate metabolic process"/>
    <property type="evidence" value="ECO:0007669"/>
    <property type="project" value="InterPro"/>
</dbReference>
<dbReference type="Gene3D" id="1.50.10.10">
    <property type="match status" value="1"/>
</dbReference>
<keyword evidence="3" id="KW-1185">Reference proteome</keyword>
<proteinExistence type="predicted"/>
<dbReference type="PIRSF" id="PIRSF006402">
    <property type="entry name" value="UCP006402_thioredoxin"/>
    <property type="match status" value="1"/>
</dbReference>